<evidence type="ECO:0000256" key="4">
    <source>
        <dbReference type="ARBA" id="ARBA00011446"/>
    </source>
</evidence>
<feature type="compositionally biased region" description="Low complexity" evidence="13">
    <location>
        <begin position="637"/>
        <end position="652"/>
    </location>
</feature>
<feature type="compositionally biased region" description="Pro residues" evidence="13">
    <location>
        <begin position="620"/>
        <end position="636"/>
    </location>
</feature>
<feature type="region of interest" description="Disordered" evidence="13">
    <location>
        <begin position="246"/>
        <end position="274"/>
    </location>
</feature>
<feature type="compositionally biased region" description="Basic and acidic residues" evidence="13">
    <location>
        <begin position="681"/>
        <end position="690"/>
    </location>
</feature>
<sequence length="690" mass="75322">MMSWWSSSANTALDEQIEKATSSSLEDIALNLEISDVIRSKTVAPKEAMRSLKKRIGNKNPNTQLSALNLTDTCVKNGGSHFLAEVASREFMDNLVSLLQAVGGGAVNADVKSKILELIQSWAGATEGRYELSYIGEVYRTLQRDGYQFPPKISVASSMIDSSACSAKVVALPHLGIMTPVRVDDGCYAKLTNKGHKIPNPSLDRSPTYPHKTRSTSAMQPRNARVDDGFDEDLKKALAMSLEEVKTHSHGYGGPAQTSYATNGDASAAKQAEEDDADLKAAIAASLADMEEQKKRHAAALKEQTSSSMDTSATTNFVLPKNDYELTPVEAENINLFSTLVDRLQTQPPGTILREPQIQELYDSIGTLRPKLARTYGETMSKHDTLLDLHAKLSTVVRYYDRMLEDRLSKAYSQQNLGGYNLPPPRQAAGPYPSIPSQMPSNPAGAESFYTGQQRASYQAPQHQHYQQPPPHATPQPQYPSYGSAPEAQPGQYPPPHQVQRADSWQNRAPSAPQDPYQQPQQPNDHNLQTQNPQQPQAPTASDPNASYYFTPQQPQQTPLGPSAPGSAPDVNQSPYPNLQQPSQHPGGSVSAPSQPTPGQAPAQVAQQSPNMQHAQSPQPSQPQPPQPTQQAPPPQQQAYWQPSMPQSHQQPPVAPQNWAYGGYTQASFPSVPQQEPAKQPVKEEALIEF</sequence>
<dbReference type="Pfam" id="PF00790">
    <property type="entry name" value="VHS"/>
    <property type="match status" value="1"/>
</dbReference>
<evidence type="ECO:0000259" key="14">
    <source>
        <dbReference type="PROSITE" id="PS50179"/>
    </source>
</evidence>
<feature type="compositionally biased region" description="Polar residues" evidence="13">
    <location>
        <begin position="665"/>
        <end position="674"/>
    </location>
</feature>
<protein>
    <recommendedName>
        <fullName evidence="5 12">Vacuolar protein sorting-associated protein 27</fullName>
    </recommendedName>
</protein>
<dbReference type="PANTHER" id="PTHR47794">
    <property type="entry name" value="VACUOLAR PROTEIN SORTING-ASSOCIATED PROTEIN 27"/>
    <property type="match status" value="1"/>
</dbReference>
<evidence type="ECO:0000256" key="11">
    <source>
        <dbReference type="ARBA" id="ARBA00023136"/>
    </source>
</evidence>
<dbReference type="PROSITE" id="PS50330">
    <property type="entry name" value="UIM"/>
    <property type="match status" value="1"/>
</dbReference>
<dbReference type="GO" id="GO:0006623">
    <property type="term" value="P:protein targeting to vacuole"/>
    <property type="evidence" value="ECO:0007669"/>
    <property type="project" value="TreeGrafter"/>
</dbReference>
<evidence type="ECO:0000313" key="16">
    <source>
        <dbReference type="Proteomes" id="UP000544095"/>
    </source>
</evidence>
<organism evidence="15 16">
    <name type="scientific">Fusarium pseudoanthophilum</name>
    <dbReference type="NCBI Taxonomy" id="48495"/>
    <lineage>
        <taxon>Eukaryota</taxon>
        <taxon>Fungi</taxon>
        <taxon>Dikarya</taxon>
        <taxon>Ascomycota</taxon>
        <taxon>Pezizomycotina</taxon>
        <taxon>Sordariomycetes</taxon>
        <taxon>Hypocreomycetidae</taxon>
        <taxon>Hypocreales</taxon>
        <taxon>Nectriaceae</taxon>
        <taxon>Fusarium</taxon>
        <taxon>Fusarium fujikuroi species complex</taxon>
    </lineage>
</organism>
<accession>A0A8H5KW86</accession>
<dbReference type="SMART" id="SM00726">
    <property type="entry name" value="UIM"/>
    <property type="match status" value="2"/>
</dbReference>
<reference evidence="15 16" key="1">
    <citation type="submission" date="2020-05" db="EMBL/GenBank/DDBJ databases">
        <title>Identification and distribution of gene clusters putatively required for synthesis of sphingolipid metabolism inhibitors in phylogenetically diverse species of the filamentous fungus Fusarium.</title>
        <authorList>
            <person name="Kim H.-S."/>
            <person name="Busman M."/>
            <person name="Brown D.W."/>
            <person name="Divon H."/>
            <person name="Uhlig S."/>
            <person name="Proctor R.H."/>
        </authorList>
    </citation>
    <scope>NUCLEOTIDE SEQUENCE [LARGE SCALE GENOMIC DNA]</scope>
    <source>
        <strain evidence="15 16">NRRL 25211</strain>
    </source>
</reference>
<dbReference type="Gene3D" id="6.10.140.100">
    <property type="match status" value="1"/>
</dbReference>
<dbReference type="InterPro" id="IPR002014">
    <property type="entry name" value="VHS_dom"/>
</dbReference>
<feature type="region of interest" description="Disordered" evidence="13">
    <location>
        <begin position="416"/>
        <end position="690"/>
    </location>
</feature>
<evidence type="ECO:0000256" key="2">
    <source>
        <dbReference type="ARBA" id="ARBA00004125"/>
    </source>
</evidence>
<dbReference type="PROSITE" id="PS50179">
    <property type="entry name" value="VHS"/>
    <property type="match status" value="1"/>
</dbReference>
<dbReference type="Pfam" id="PF21356">
    <property type="entry name" value="Vps27_GAT-like"/>
    <property type="match status" value="1"/>
</dbReference>
<dbReference type="AlphaFoldDB" id="A0A8H5KW86"/>
<keyword evidence="8 12" id="KW-0967">Endosome</keyword>
<evidence type="ECO:0000256" key="1">
    <source>
        <dbReference type="ARBA" id="ARBA00003067"/>
    </source>
</evidence>
<dbReference type="GO" id="GO:0010008">
    <property type="term" value="C:endosome membrane"/>
    <property type="evidence" value="ECO:0007669"/>
    <property type="project" value="UniProtKB-SubCell"/>
</dbReference>
<evidence type="ECO:0000256" key="3">
    <source>
        <dbReference type="ARBA" id="ARBA00008597"/>
    </source>
</evidence>
<dbReference type="Gene3D" id="1.25.40.90">
    <property type="match status" value="1"/>
</dbReference>
<dbReference type="Proteomes" id="UP000544095">
    <property type="component" value="Unassembled WGS sequence"/>
</dbReference>
<keyword evidence="16" id="KW-1185">Reference proteome</keyword>
<comment type="similarity">
    <text evidence="3 12">Belongs to the VPS27 family.</text>
</comment>
<feature type="compositionally biased region" description="Polar residues" evidence="13">
    <location>
        <begin position="570"/>
        <end position="598"/>
    </location>
</feature>
<dbReference type="SMART" id="SM00288">
    <property type="entry name" value="VHS"/>
    <property type="match status" value="1"/>
</dbReference>
<name>A0A8H5KW86_9HYPO</name>
<feature type="domain" description="VHS" evidence="14">
    <location>
        <begin position="26"/>
        <end position="150"/>
    </location>
</feature>
<gene>
    <name evidence="15" type="ORF">FPANT_9484</name>
</gene>
<dbReference type="CDD" id="cd21385">
    <property type="entry name" value="GAT_Vps27"/>
    <property type="match status" value="1"/>
</dbReference>
<feature type="compositionally biased region" description="Low complexity" evidence="13">
    <location>
        <begin position="458"/>
        <end position="467"/>
    </location>
</feature>
<evidence type="ECO:0000313" key="15">
    <source>
        <dbReference type="EMBL" id="KAF5579918.1"/>
    </source>
</evidence>
<dbReference type="SUPFAM" id="SSF48464">
    <property type="entry name" value="ENTH/VHS domain"/>
    <property type="match status" value="1"/>
</dbReference>
<comment type="subcellular location">
    <subcellularLocation>
        <location evidence="2 12">Endosome membrane</location>
        <topology evidence="2 12">Peripheral membrane protein</topology>
        <orientation evidence="2 12">Cytoplasmic side</orientation>
    </subcellularLocation>
</comment>
<dbReference type="CDD" id="cd16979">
    <property type="entry name" value="VHS_Vps27"/>
    <property type="match status" value="1"/>
</dbReference>
<keyword evidence="11 12" id="KW-0472">Membrane</keyword>
<evidence type="ECO:0000256" key="12">
    <source>
        <dbReference type="PIRNR" id="PIRNR036956"/>
    </source>
</evidence>
<dbReference type="InterPro" id="IPR049425">
    <property type="entry name" value="Vps27_GAT-like"/>
</dbReference>
<evidence type="ECO:0000256" key="6">
    <source>
        <dbReference type="ARBA" id="ARBA00022723"/>
    </source>
</evidence>
<feature type="compositionally biased region" description="Pro residues" evidence="13">
    <location>
        <begin position="468"/>
        <end position="478"/>
    </location>
</feature>
<keyword evidence="6" id="KW-0479">Metal-binding</keyword>
<comment type="caution">
    <text evidence="15">The sequence shown here is derived from an EMBL/GenBank/DDBJ whole genome shotgun (WGS) entry which is preliminary data.</text>
</comment>
<evidence type="ECO:0000256" key="7">
    <source>
        <dbReference type="ARBA" id="ARBA00022737"/>
    </source>
</evidence>
<evidence type="ECO:0000256" key="5">
    <source>
        <dbReference type="ARBA" id="ARBA00017753"/>
    </source>
</evidence>
<keyword evidence="7" id="KW-0677">Repeat</keyword>
<dbReference type="GO" id="GO:0033565">
    <property type="term" value="C:ESCRT-0 complex"/>
    <property type="evidence" value="ECO:0007669"/>
    <property type="project" value="TreeGrafter"/>
</dbReference>
<feature type="compositionally biased region" description="Low complexity" evidence="13">
    <location>
        <begin position="510"/>
        <end position="541"/>
    </location>
</feature>
<dbReference type="Gene3D" id="1.20.5.1940">
    <property type="match status" value="1"/>
</dbReference>
<dbReference type="InterPro" id="IPR003903">
    <property type="entry name" value="UIM_dom"/>
</dbReference>
<comment type="subunit">
    <text evidence="4 12">Component of the ESCRT-0 complex composed of HSE1 and VPS27.</text>
</comment>
<dbReference type="GO" id="GO:0043130">
    <property type="term" value="F:ubiquitin binding"/>
    <property type="evidence" value="ECO:0007669"/>
    <property type="project" value="InterPro"/>
</dbReference>
<dbReference type="InterPro" id="IPR008942">
    <property type="entry name" value="ENTH_VHS"/>
</dbReference>
<keyword evidence="9" id="KW-0863">Zinc-finger</keyword>
<evidence type="ECO:0000256" key="9">
    <source>
        <dbReference type="ARBA" id="ARBA00022771"/>
    </source>
</evidence>
<feature type="region of interest" description="Disordered" evidence="13">
    <location>
        <begin position="195"/>
        <end position="221"/>
    </location>
</feature>
<dbReference type="FunFam" id="1.25.40.90:FF:000031">
    <property type="entry name" value="Vacuolar protein sorting-associated protein 27"/>
    <property type="match status" value="1"/>
</dbReference>
<proteinExistence type="inferred from homology"/>
<evidence type="ECO:0000256" key="13">
    <source>
        <dbReference type="SAM" id="MobiDB-lite"/>
    </source>
</evidence>
<evidence type="ECO:0000256" key="8">
    <source>
        <dbReference type="ARBA" id="ARBA00022753"/>
    </source>
</evidence>
<dbReference type="GO" id="GO:0043328">
    <property type="term" value="P:protein transport to vacuole involved in ubiquitin-dependent protein catabolic process via the multivesicular body sorting pathway"/>
    <property type="evidence" value="ECO:0007669"/>
    <property type="project" value="TreeGrafter"/>
</dbReference>
<dbReference type="PIRSF" id="PIRSF036956">
    <property type="entry name" value="Hrs_Vps27"/>
    <property type="match status" value="1"/>
</dbReference>
<dbReference type="GO" id="GO:0008270">
    <property type="term" value="F:zinc ion binding"/>
    <property type="evidence" value="ECO:0007669"/>
    <property type="project" value="UniProtKB-KW"/>
</dbReference>
<dbReference type="PANTHER" id="PTHR47794:SF1">
    <property type="entry name" value="VACUOLAR PROTEIN SORTING-ASSOCIATED PROTEIN 27"/>
    <property type="match status" value="1"/>
</dbReference>
<dbReference type="GO" id="GO:0032266">
    <property type="term" value="F:phosphatidylinositol-3-phosphate binding"/>
    <property type="evidence" value="ECO:0007669"/>
    <property type="project" value="TreeGrafter"/>
</dbReference>
<dbReference type="FunFam" id="1.20.5.1940:FF:000001">
    <property type="entry name" value="Vacuolar protein sorting-associated protein 27"/>
    <property type="match status" value="1"/>
</dbReference>
<keyword evidence="10" id="KW-0862">Zinc</keyword>
<evidence type="ECO:0000256" key="10">
    <source>
        <dbReference type="ARBA" id="ARBA00022833"/>
    </source>
</evidence>
<dbReference type="InterPro" id="IPR017073">
    <property type="entry name" value="HGS/VPS27"/>
</dbReference>
<dbReference type="EMBL" id="JAAOAR010000508">
    <property type="protein sequence ID" value="KAF5579918.1"/>
    <property type="molecule type" value="Genomic_DNA"/>
</dbReference>
<dbReference type="Pfam" id="PF02809">
    <property type="entry name" value="UIM"/>
    <property type="match status" value="2"/>
</dbReference>
<comment type="function">
    <text evidence="1 12">Component of the ESCRT-0 complex which is the sorting receptor for ubiquitinated cargo proteins at the multivesicular body (MVB) and recruits ESCRT-I to the MVB outer membrane.</text>
</comment>